<evidence type="ECO:0000256" key="3">
    <source>
        <dbReference type="ARBA" id="ARBA00023237"/>
    </source>
</evidence>
<organism evidence="6 7">
    <name type="scientific">Flavisolibacter tropicus</name>
    <dbReference type="NCBI Taxonomy" id="1492898"/>
    <lineage>
        <taxon>Bacteria</taxon>
        <taxon>Pseudomonadati</taxon>
        <taxon>Bacteroidota</taxon>
        <taxon>Chitinophagia</taxon>
        <taxon>Chitinophagales</taxon>
        <taxon>Chitinophagaceae</taxon>
        <taxon>Flavisolibacter</taxon>
    </lineage>
</organism>
<dbReference type="Proteomes" id="UP000077177">
    <property type="component" value="Chromosome"/>
</dbReference>
<name>A0A172TY40_9BACT</name>
<evidence type="ECO:0000256" key="4">
    <source>
        <dbReference type="PROSITE-ProRule" id="PRU00473"/>
    </source>
</evidence>
<dbReference type="CDD" id="cd07185">
    <property type="entry name" value="OmpA_C-like"/>
    <property type="match status" value="2"/>
</dbReference>
<dbReference type="PANTHER" id="PTHR30329">
    <property type="entry name" value="STATOR ELEMENT OF FLAGELLAR MOTOR COMPLEX"/>
    <property type="match status" value="1"/>
</dbReference>
<keyword evidence="7" id="KW-1185">Reference proteome</keyword>
<dbReference type="KEGG" id="fla:SY85_15255"/>
<dbReference type="InterPro" id="IPR006665">
    <property type="entry name" value="OmpA-like"/>
</dbReference>
<gene>
    <name evidence="6" type="ORF">SY85_15255</name>
</gene>
<dbReference type="Gene3D" id="3.30.1330.60">
    <property type="entry name" value="OmpA-like domain"/>
    <property type="match status" value="2"/>
</dbReference>
<dbReference type="Pfam" id="PF00691">
    <property type="entry name" value="OmpA"/>
    <property type="match status" value="2"/>
</dbReference>
<dbReference type="GO" id="GO:0009279">
    <property type="term" value="C:cell outer membrane"/>
    <property type="evidence" value="ECO:0007669"/>
    <property type="project" value="UniProtKB-SubCell"/>
</dbReference>
<accession>A0A172TY40</accession>
<dbReference type="SUPFAM" id="SSF103088">
    <property type="entry name" value="OmpA-like"/>
    <property type="match status" value="2"/>
</dbReference>
<dbReference type="PRINTS" id="PR01021">
    <property type="entry name" value="OMPADOMAIN"/>
</dbReference>
<feature type="domain" description="OmpA-like" evidence="5">
    <location>
        <begin position="28"/>
        <end position="135"/>
    </location>
</feature>
<protein>
    <recommendedName>
        <fullName evidence="5">OmpA-like domain-containing protein</fullName>
    </recommendedName>
</protein>
<comment type="subcellular location">
    <subcellularLocation>
        <location evidence="1">Cell outer membrane</location>
    </subcellularLocation>
</comment>
<proteinExistence type="predicted"/>
<sequence length="264" mass="29571">MKGFIFSRMKYQNRLLVAVLLLSFKQVNSQVVRDTVISLYFPTGAYELDSLHTKQLAWLASSDHSVKQITGYADHRGSTSSNQRLSQKRAEAVARLLASGKKGLTVMPESKGETGTQLAELWKNRRVDIVAAMSASTPSTAATIRSLELDNIYFVPDSAVITPKSLPFIKELAQTLKNYQDEHFEIIGHANCQETLEPSKIKIFYRLSEQRAKLIYQLLLQHGIPAEKMSYKGIANTQPAIETPQNVAEKKMNMRVQILITKGS</sequence>
<dbReference type="PANTHER" id="PTHR30329:SF21">
    <property type="entry name" value="LIPOPROTEIN YIAD-RELATED"/>
    <property type="match status" value="1"/>
</dbReference>
<feature type="domain" description="OmpA-like" evidence="5">
    <location>
        <begin position="141"/>
        <end position="264"/>
    </location>
</feature>
<dbReference type="STRING" id="1492898.SY85_15255"/>
<dbReference type="InterPro" id="IPR050330">
    <property type="entry name" value="Bact_OuterMem_StrucFunc"/>
</dbReference>
<evidence type="ECO:0000313" key="6">
    <source>
        <dbReference type="EMBL" id="ANE51657.1"/>
    </source>
</evidence>
<evidence type="ECO:0000259" key="5">
    <source>
        <dbReference type="PROSITE" id="PS51123"/>
    </source>
</evidence>
<dbReference type="AlphaFoldDB" id="A0A172TY40"/>
<dbReference type="EMBL" id="CP011390">
    <property type="protein sequence ID" value="ANE51657.1"/>
    <property type="molecule type" value="Genomic_DNA"/>
</dbReference>
<evidence type="ECO:0000256" key="1">
    <source>
        <dbReference type="ARBA" id="ARBA00004442"/>
    </source>
</evidence>
<reference evidence="6 7" key="2">
    <citation type="journal article" date="2016" name="Int. J. Syst. Evol. Microbiol.">
        <title>Flavisolibacter tropicus sp. nov., isolated from tropical soil.</title>
        <authorList>
            <person name="Lee J.J."/>
            <person name="Kang M.S."/>
            <person name="Kim G.S."/>
            <person name="Lee C.S."/>
            <person name="Lim S."/>
            <person name="Lee J."/>
            <person name="Roh S.H."/>
            <person name="Kang H."/>
            <person name="Ha J.M."/>
            <person name="Bae S."/>
            <person name="Jung H.Y."/>
            <person name="Kim M.K."/>
        </authorList>
    </citation>
    <scope>NUCLEOTIDE SEQUENCE [LARGE SCALE GENOMIC DNA]</scope>
    <source>
        <strain evidence="6 7">LCS9</strain>
    </source>
</reference>
<keyword evidence="2 4" id="KW-0472">Membrane</keyword>
<evidence type="ECO:0000256" key="2">
    <source>
        <dbReference type="ARBA" id="ARBA00023136"/>
    </source>
</evidence>
<dbReference type="InterPro" id="IPR036737">
    <property type="entry name" value="OmpA-like_sf"/>
</dbReference>
<evidence type="ECO:0000313" key="7">
    <source>
        <dbReference type="Proteomes" id="UP000077177"/>
    </source>
</evidence>
<reference evidence="7" key="1">
    <citation type="submission" date="2015-01" db="EMBL/GenBank/DDBJ databases">
        <title>Flavisolibacter sp./LCS9/ whole genome sequencing.</title>
        <authorList>
            <person name="Kim M.K."/>
            <person name="Srinivasan S."/>
            <person name="Lee J.-J."/>
        </authorList>
    </citation>
    <scope>NUCLEOTIDE SEQUENCE [LARGE SCALE GENOMIC DNA]</scope>
    <source>
        <strain evidence="7">LCS9</strain>
    </source>
</reference>
<dbReference type="PROSITE" id="PS51123">
    <property type="entry name" value="OMPA_2"/>
    <property type="match status" value="2"/>
</dbReference>
<keyword evidence="3" id="KW-0998">Cell outer membrane</keyword>
<dbReference type="InterPro" id="IPR006664">
    <property type="entry name" value="OMP_bac"/>
</dbReference>